<proteinExistence type="predicted"/>
<evidence type="ECO:0000313" key="2">
    <source>
        <dbReference type="EMBL" id="KAG6533942.1"/>
    </source>
</evidence>
<organism evidence="2 3">
    <name type="scientific">Zingiber officinale</name>
    <name type="common">Ginger</name>
    <name type="synonym">Amomum zingiber</name>
    <dbReference type="NCBI Taxonomy" id="94328"/>
    <lineage>
        <taxon>Eukaryota</taxon>
        <taxon>Viridiplantae</taxon>
        <taxon>Streptophyta</taxon>
        <taxon>Embryophyta</taxon>
        <taxon>Tracheophyta</taxon>
        <taxon>Spermatophyta</taxon>
        <taxon>Magnoliopsida</taxon>
        <taxon>Liliopsida</taxon>
        <taxon>Zingiberales</taxon>
        <taxon>Zingiberaceae</taxon>
        <taxon>Zingiber</taxon>
    </lineage>
</organism>
<dbReference type="EMBL" id="JACMSC010000002">
    <property type="protein sequence ID" value="KAG6533942.1"/>
    <property type="molecule type" value="Genomic_DNA"/>
</dbReference>
<gene>
    <name evidence="2" type="ORF">ZIOFF_007821</name>
</gene>
<reference evidence="2 3" key="1">
    <citation type="submission" date="2020-08" db="EMBL/GenBank/DDBJ databases">
        <title>Plant Genome Project.</title>
        <authorList>
            <person name="Zhang R.-G."/>
        </authorList>
    </citation>
    <scope>NUCLEOTIDE SEQUENCE [LARGE SCALE GENOMIC DNA]</scope>
    <source>
        <tissue evidence="2">Rhizome</tissue>
    </source>
</reference>
<evidence type="ECO:0000313" key="3">
    <source>
        <dbReference type="Proteomes" id="UP000734854"/>
    </source>
</evidence>
<accession>A0A8J5HXR0</accession>
<comment type="caution">
    <text evidence="2">The sequence shown here is derived from an EMBL/GenBank/DDBJ whole genome shotgun (WGS) entry which is preliminary data.</text>
</comment>
<sequence>MSASLLNLMEMKQPNKQHVKWPKRKSFFHSQIYPSKMAVEAEDDVFFADLSRQIALLIMDDEEQLPVHMQYPPLPVHQELPYMPHIMMPPTYGYDQVTYTREMSKGTGVFIPRSTTPRRKNRPRNKSSSVKNYNFPRQQLQKSAIMVSDVSNYTRGSCPNYYLRHL</sequence>
<dbReference type="Proteomes" id="UP000734854">
    <property type="component" value="Unassembled WGS sequence"/>
</dbReference>
<keyword evidence="3" id="KW-1185">Reference proteome</keyword>
<dbReference type="PANTHER" id="PTHR34956:SF2">
    <property type="entry name" value="OS05G0397300 PROTEIN"/>
    <property type="match status" value="1"/>
</dbReference>
<name>A0A8J5HXR0_ZINOF</name>
<protein>
    <submittedName>
        <fullName evidence="2">Uncharacterized protein</fullName>
    </submittedName>
</protein>
<dbReference type="PANTHER" id="PTHR34956">
    <property type="entry name" value="OS05G0397300 PROTEIN"/>
    <property type="match status" value="1"/>
</dbReference>
<feature type="region of interest" description="Disordered" evidence="1">
    <location>
        <begin position="108"/>
        <end position="134"/>
    </location>
</feature>
<evidence type="ECO:0000256" key="1">
    <source>
        <dbReference type="SAM" id="MobiDB-lite"/>
    </source>
</evidence>
<dbReference type="AlphaFoldDB" id="A0A8J5HXR0"/>
<feature type="compositionally biased region" description="Basic residues" evidence="1">
    <location>
        <begin position="116"/>
        <end position="125"/>
    </location>
</feature>